<feature type="non-terminal residue" evidence="1">
    <location>
        <position position="71"/>
    </location>
</feature>
<name>A0A369NUX2_9ACTN</name>
<accession>A0A369NUX2</accession>
<feature type="non-terminal residue" evidence="1">
    <location>
        <position position="1"/>
    </location>
</feature>
<gene>
    <name evidence="1" type="ORF">C1850_11505</name>
</gene>
<evidence type="ECO:0008006" key="3">
    <source>
        <dbReference type="Google" id="ProtNLM"/>
    </source>
</evidence>
<dbReference type="RefSeq" id="WP_147270705.1">
    <property type="nucleotide sequence ID" value="NZ_PPUT01000082.1"/>
</dbReference>
<dbReference type="Proteomes" id="UP000253805">
    <property type="component" value="Unassembled WGS sequence"/>
</dbReference>
<sequence length="71" mass="7484">AYTLRRRGRRRPKSGSAIGACAVARLAGSGGPIGDYYGSANTRSMSRKGTSPDNAACEGFFGNLKVEFFHG</sequence>
<dbReference type="EMBL" id="PPUT01000082">
    <property type="protein sequence ID" value="RDC40427.1"/>
    <property type="molecule type" value="Genomic_DNA"/>
</dbReference>
<dbReference type="AlphaFoldDB" id="A0A369NUX2"/>
<comment type="caution">
    <text evidence="1">The sequence shown here is derived from an EMBL/GenBank/DDBJ whole genome shotgun (WGS) entry which is preliminary data.</text>
</comment>
<evidence type="ECO:0000313" key="1">
    <source>
        <dbReference type="EMBL" id="RDC40427.1"/>
    </source>
</evidence>
<proteinExistence type="predicted"/>
<protein>
    <recommendedName>
        <fullName evidence="3">IS3 family transposase</fullName>
    </recommendedName>
</protein>
<evidence type="ECO:0000313" key="2">
    <source>
        <dbReference type="Proteomes" id="UP000253805"/>
    </source>
</evidence>
<organism evidence="1 2">
    <name type="scientific">Adlercreutzia equolifaciens subsp. celatus</name>
    <dbReference type="NCBI Taxonomy" id="394340"/>
    <lineage>
        <taxon>Bacteria</taxon>
        <taxon>Bacillati</taxon>
        <taxon>Actinomycetota</taxon>
        <taxon>Coriobacteriia</taxon>
        <taxon>Eggerthellales</taxon>
        <taxon>Eggerthellaceae</taxon>
        <taxon>Adlercreutzia</taxon>
    </lineage>
</organism>
<reference evidence="1 2" key="1">
    <citation type="journal article" date="2018" name="Elife">
        <title>Discovery and characterization of a prevalent human gut bacterial enzyme sufficient for the inactivation of a family of plant toxins.</title>
        <authorList>
            <person name="Koppel N."/>
            <person name="Bisanz J.E."/>
            <person name="Pandelia M.E."/>
            <person name="Turnbaugh P.J."/>
            <person name="Balskus E.P."/>
        </authorList>
    </citation>
    <scope>NUCLEOTIDE SEQUENCE [LARGE SCALE GENOMIC DNA]</scope>
    <source>
        <strain evidence="1 2">OB21 GAM 11</strain>
    </source>
</reference>